<feature type="coiled-coil region" evidence="3">
    <location>
        <begin position="119"/>
        <end position="220"/>
    </location>
</feature>
<dbReference type="InterPro" id="IPR050384">
    <property type="entry name" value="Endophilin_SH3RF"/>
</dbReference>
<evidence type="ECO:0000313" key="7">
    <source>
        <dbReference type="Proteomes" id="UP001162131"/>
    </source>
</evidence>
<evidence type="ECO:0000256" key="3">
    <source>
        <dbReference type="SAM" id="Coils"/>
    </source>
</evidence>
<feature type="domain" description="SH3" evidence="5">
    <location>
        <begin position="271"/>
        <end position="328"/>
    </location>
</feature>
<dbReference type="PANTHER" id="PTHR14167">
    <property type="entry name" value="SH3 DOMAIN-CONTAINING"/>
    <property type="match status" value="1"/>
</dbReference>
<reference evidence="6" key="1">
    <citation type="submission" date="2021-09" db="EMBL/GenBank/DDBJ databases">
        <authorList>
            <consortium name="AG Swart"/>
            <person name="Singh M."/>
            <person name="Singh A."/>
            <person name="Seah K."/>
            <person name="Emmerich C."/>
        </authorList>
    </citation>
    <scope>NUCLEOTIDE SEQUENCE</scope>
    <source>
        <strain evidence="6">ATCC30299</strain>
    </source>
</reference>
<dbReference type="CDD" id="cd00174">
    <property type="entry name" value="SH3"/>
    <property type="match status" value="1"/>
</dbReference>
<proteinExistence type="predicted"/>
<dbReference type="PANTHER" id="PTHR14167:SF116">
    <property type="entry name" value="CAP, ISOFORM AC"/>
    <property type="match status" value="1"/>
</dbReference>
<dbReference type="Proteomes" id="UP001162131">
    <property type="component" value="Unassembled WGS sequence"/>
</dbReference>
<dbReference type="InterPro" id="IPR036028">
    <property type="entry name" value="SH3-like_dom_sf"/>
</dbReference>
<feature type="region of interest" description="Disordered" evidence="4">
    <location>
        <begin position="73"/>
        <end position="100"/>
    </location>
</feature>
<dbReference type="EMBL" id="CAJZBQ010000047">
    <property type="protein sequence ID" value="CAG9329180.1"/>
    <property type="molecule type" value="Genomic_DNA"/>
</dbReference>
<sequence length="328" mass="37545">MDINLPPVKPIVSSRNKIDSSRNTHSTESLYGVYTRNHLQNQKNSLYAKGNILVESKPKLKIPSSYKSSRQVQYESQPKTDPKIFTSFDNSTQRSFTPNEKPKIEVWKTSPRKIRSGLNENSQGELKILKEEVERLNLVIENMKKIHSEEEKKLMSLIEKLEKELESIKAGYKETVKTLAGTVNKYVDDEKNADASKELINVLKEQQEKLKLELDEVIEMVVSQPSKSAKILLIEEGDKIFNIVSNESLSSTGKFQNFEENLPLEANLIRKPIVEVIALYDYHPGFSDHLSFKAGDRISVMSKNEDGWWHGKIGEKFGRFPSNYILLD</sequence>
<name>A0AAU9JU94_9CILI</name>
<evidence type="ECO:0000313" key="6">
    <source>
        <dbReference type="EMBL" id="CAG9329180.1"/>
    </source>
</evidence>
<dbReference type="SMART" id="SM00326">
    <property type="entry name" value="SH3"/>
    <property type="match status" value="1"/>
</dbReference>
<evidence type="ECO:0000256" key="4">
    <source>
        <dbReference type="SAM" id="MobiDB-lite"/>
    </source>
</evidence>
<dbReference type="Gene3D" id="2.30.30.40">
    <property type="entry name" value="SH3 Domains"/>
    <property type="match status" value="1"/>
</dbReference>
<feature type="compositionally biased region" description="Polar residues" evidence="4">
    <location>
        <begin position="87"/>
        <end position="98"/>
    </location>
</feature>
<dbReference type="InterPro" id="IPR001452">
    <property type="entry name" value="SH3_domain"/>
</dbReference>
<evidence type="ECO:0000259" key="5">
    <source>
        <dbReference type="PROSITE" id="PS50002"/>
    </source>
</evidence>
<keyword evidence="3" id="KW-0175">Coiled coil</keyword>
<dbReference type="PRINTS" id="PR00452">
    <property type="entry name" value="SH3DOMAIN"/>
</dbReference>
<protein>
    <recommendedName>
        <fullName evidence="5">SH3 domain-containing protein</fullName>
    </recommendedName>
</protein>
<dbReference type="Pfam" id="PF00018">
    <property type="entry name" value="SH3_1"/>
    <property type="match status" value="1"/>
</dbReference>
<evidence type="ECO:0000256" key="2">
    <source>
        <dbReference type="PROSITE-ProRule" id="PRU00192"/>
    </source>
</evidence>
<comment type="caution">
    <text evidence="6">The sequence shown here is derived from an EMBL/GenBank/DDBJ whole genome shotgun (WGS) entry which is preliminary data.</text>
</comment>
<dbReference type="PROSITE" id="PS50002">
    <property type="entry name" value="SH3"/>
    <property type="match status" value="1"/>
</dbReference>
<organism evidence="6 7">
    <name type="scientific">Blepharisma stoltei</name>
    <dbReference type="NCBI Taxonomy" id="1481888"/>
    <lineage>
        <taxon>Eukaryota</taxon>
        <taxon>Sar</taxon>
        <taxon>Alveolata</taxon>
        <taxon>Ciliophora</taxon>
        <taxon>Postciliodesmatophora</taxon>
        <taxon>Heterotrichea</taxon>
        <taxon>Heterotrichida</taxon>
        <taxon>Blepharismidae</taxon>
        <taxon>Blepharisma</taxon>
    </lineage>
</organism>
<dbReference type="AlphaFoldDB" id="A0AAU9JU94"/>
<keyword evidence="7" id="KW-1185">Reference proteome</keyword>
<dbReference type="SUPFAM" id="SSF50044">
    <property type="entry name" value="SH3-domain"/>
    <property type="match status" value="1"/>
</dbReference>
<keyword evidence="1 2" id="KW-0728">SH3 domain</keyword>
<gene>
    <name evidence="6" type="ORF">BSTOLATCC_MIC48009</name>
</gene>
<feature type="region of interest" description="Disordered" evidence="4">
    <location>
        <begin position="1"/>
        <end position="24"/>
    </location>
</feature>
<accession>A0AAU9JU94</accession>
<evidence type="ECO:0000256" key="1">
    <source>
        <dbReference type="ARBA" id="ARBA00022443"/>
    </source>
</evidence>